<evidence type="ECO:0000313" key="12">
    <source>
        <dbReference type="EMBL" id="AYG84189.1"/>
    </source>
</evidence>
<keyword evidence="5" id="KW-0408">Iron</keyword>
<evidence type="ECO:0000256" key="1">
    <source>
        <dbReference type="ARBA" id="ARBA00002494"/>
    </source>
</evidence>
<sequence>MSTESQPVPAQVPARRTVIACVGAAGLAAALTACGGGSDSAAKAPDAAPAGDGGGKDAGSVLGKTSDIPQGGGKIFAKEGVVVTQPVAGQFKAFSAKCTHQGCAVSSVTDGTINCPCHGSKFDVTDGSVKAGPAPAPLPAAAISVEGGSIKLA</sequence>
<keyword evidence="6" id="KW-0411">Iron-sulfur</keyword>
<name>A0A387HKU9_9ACTN</name>
<dbReference type="OrthoDB" id="25106at2"/>
<keyword evidence="4" id="KW-0479">Metal-binding</keyword>
<evidence type="ECO:0000313" key="13">
    <source>
        <dbReference type="Proteomes" id="UP000271554"/>
    </source>
</evidence>
<evidence type="ECO:0000256" key="2">
    <source>
        <dbReference type="ARBA" id="ARBA00015816"/>
    </source>
</evidence>
<evidence type="ECO:0000256" key="5">
    <source>
        <dbReference type="ARBA" id="ARBA00023004"/>
    </source>
</evidence>
<keyword evidence="3" id="KW-0001">2Fe-2S</keyword>
<evidence type="ECO:0000256" key="6">
    <source>
        <dbReference type="ARBA" id="ARBA00023014"/>
    </source>
</evidence>
<dbReference type="InterPro" id="IPR014349">
    <property type="entry name" value="Rieske_Fe-S_prot"/>
</dbReference>
<evidence type="ECO:0000259" key="11">
    <source>
        <dbReference type="PROSITE" id="PS51296"/>
    </source>
</evidence>
<dbReference type="GO" id="GO:0004497">
    <property type="term" value="F:monooxygenase activity"/>
    <property type="evidence" value="ECO:0007669"/>
    <property type="project" value="UniProtKB-ARBA"/>
</dbReference>
<dbReference type="Proteomes" id="UP000271554">
    <property type="component" value="Chromosome"/>
</dbReference>
<comment type="function">
    <text evidence="1">Iron-sulfur subunit of the cytochrome bc1 complex, an essential component of the respiratory electron transport chain required for ATP synthesis. The bc1 complex catalyzes the oxidation of menaquinol and the reduction of cytochrome c in the respiratory chain. The bc1 complex operates through a Q-cycle mechanism that couples electron transfer to generation of the proton gradient that drives ATP synthesis.</text>
</comment>
<dbReference type="PROSITE" id="PS51296">
    <property type="entry name" value="RIESKE"/>
    <property type="match status" value="1"/>
</dbReference>
<evidence type="ECO:0000256" key="3">
    <source>
        <dbReference type="ARBA" id="ARBA00022714"/>
    </source>
</evidence>
<protein>
    <recommendedName>
        <fullName evidence="2">Cytochrome bc1 complex Rieske iron-sulfur subunit</fullName>
    </recommendedName>
    <alternativeName>
        <fullName evidence="8">Cytochrome bc1 reductase complex subunit QcrA</fullName>
    </alternativeName>
</protein>
<dbReference type="EMBL" id="CP032698">
    <property type="protein sequence ID" value="AYG84189.1"/>
    <property type="molecule type" value="Genomic_DNA"/>
</dbReference>
<dbReference type="PANTHER" id="PTHR10134">
    <property type="entry name" value="CYTOCHROME B-C1 COMPLEX SUBUNIT RIESKE, MITOCHONDRIAL"/>
    <property type="match status" value="1"/>
</dbReference>
<dbReference type="FunFam" id="2.102.10.10:FF:000016">
    <property type="entry name" value="Nitrite reductase/ring-hydroxylating ferredoxin subunit"/>
    <property type="match status" value="1"/>
</dbReference>
<dbReference type="PROSITE" id="PS51318">
    <property type="entry name" value="TAT"/>
    <property type="match status" value="1"/>
</dbReference>
<evidence type="ECO:0000256" key="9">
    <source>
        <dbReference type="ARBA" id="ARBA00034078"/>
    </source>
</evidence>
<evidence type="ECO:0000256" key="8">
    <source>
        <dbReference type="ARBA" id="ARBA00029586"/>
    </source>
</evidence>
<proteinExistence type="predicted"/>
<evidence type="ECO:0000256" key="10">
    <source>
        <dbReference type="SAM" id="MobiDB-lite"/>
    </source>
</evidence>
<dbReference type="GO" id="GO:0051537">
    <property type="term" value="F:2 iron, 2 sulfur cluster binding"/>
    <property type="evidence" value="ECO:0007669"/>
    <property type="project" value="UniProtKB-KW"/>
</dbReference>
<feature type="compositionally biased region" description="Low complexity" evidence="10">
    <location>
        <begin position="37"/>
        <end position="50"/>
    </location>
</feature>
<dbReference type="GO" id="GO:0046872">
    <property type="term" value="F:metal ion binding"/>
    <property type="evidence" value="ECO:0007669"/>
    <property type="project" value="UniProtKB-KW"/>
</dbReference>
<evidence type="ECO:0000256" key="4">
    <source>
        <dbReference type="ARBA" id="ARBA00022723"/>
    </source>
</evidence>
<reference evidence="12 13" key="1">
    <citation type="submission" date="2018-10" db="EMBL/GenBank/DDBJ databases">
        <title>Relationship between Morphology and Antimicrobial Activity in Streptomyces.</title>
        <authorList>
            <person name="Kang H.J."/>
            <person name="Kim S.B."/>
        </authorList>
    </citation>
    <scope>NUCLEOTIDE SEQUENCE [LARGE SCALE GENOMIC DNA]</scope>
    <source>
        <strain evidence="12 13">BH38</strain>
    </source>
</reference>
<dbReference type="KEGG" id="shun:DWB77_06402"/>
<dbReference type="SUPFAM" id="SSF50022">
    <property type="entry name" value="ISP domain"/>
    <property type="match status" value="1"/>
</dbReference>
<dbReference type="GO" id="GO:0016020">
    <property type="term" value="C:membrane"/>
    <property type="evidence" value="ECO:0007669"/>
    <property type="project" value="InterPro"/>
</dbReference>
<dbReference type="InterPro" id="IPR006311">
    <property type="entry name" value="TAT_signal"/>
</dbReference>
<dbReference type="Gene3D" id="2.102.10.10">
    <property type="entry name" value="Rieske [2Fe-2S] iron-sulphur domain"/>
    <property type="match status" value="1"/>
</dbReference>
<keyword evidence="7" id="KW-1015">Disulfide bond</keyword>
<dbReference type="InterPro" id="IPR036922">
    <property type="entry name" value="Rieske_2Fe-2S_sf"/>
</dbReference>
<dbReference type="InterPro" id="IPR005805">
    <property type="entry name" value="Rieske_Fe-S_prot_C"/>
</dbReference>
<accession>A0A387HKU9</accession>
<organism evidence="12 13">
    <name type="scientific">Streptomyces hundungensis</name>
    <dbReference type="NCBI Taxonomy" id="1077946"/>
    <lineage>
        <taxon>Bacteria</taxon>
        <taxon>Bacillati</taxon>
        <taxon>Actinomycetota</taxon>
        <taxon>Actinomycetes</taxon>
        <taxon>Kitasatosporales</taxon>
        <taxon>Streptomycetaceae</taxon>
        <taxon>Streptomyces</taxon>
    </lineage>
</organism>
<dbReference type="CDD" id="cd03467">
    <property type="entry name" value="Rieske"/>
    <property type="match status" value="1"/>
</dbReference>
<dbReference type="InterPro" id="IPR017941">
    <property type="entry name" value="Rieske_2Fe-2S"/>
</dbReference>
<dbReference type="PRINTS" id="PR00162">
    <property type="entry name" value="RIESKE"/>
</dbReference>
<evidence type="ECO:0000256" key="7">
    <source>
        <dbReference type="ARBA" id="ARBA00023157"/>
    </source>
</evidence>
<dbReference type="GO" id="GO:0016705">
    <property type="term" value="F:oxidoreductase activity, acting on paired donors, with incorporation or reduction of molecular oxygen"/>
    <property type="evidence" value="ECO:0007669"/>
    <property type="project" value="UniProtKB-ARBA"/>
</dbReference>
<dbReference type="Pfam" id="PF00355">
    <property type="entry name" value="Rieske"/>
    <property type="match status" value="1"/>
</dbReference>
<feature type="domain" description="Rieske" evidence="11">
    <location>
        <begin position="60"/>
        <end position="152"/>
    </location>
</feature>
<comment type="cofactor">
    <cofactor evidence="9">
        <name>[2Fe-2S] cluster</name>
        <dbReference type="ChEBI" id="CHEBI:190135"/>
    </cofactor>
</comment>
<gene>
    <name evidence="12" type="primary">petC_4</name>
    <name evidence="12" type="ORF">DWB77_06402</name>
</gene>
<feature type="region of interest" description="Disordered" evidence="10">
    <location>
        <begin position="37"/>
        <end position="66"/>
    </location>
</feature>
<keyword evidence="13" id="KW-1185">Reference proteome</keyword>
<keyword evidence="12" id="KW-0560">Oxidoreductase</keyword>
<dbReference type="RefSeq" id="WP_120725421.1">
    <property type="nucleotide sequence ID" value="NZ_CP032698.1"/>
</dbReference>
<dbReference type="AlphaFoldDB" id="A0A387HKU9"/>